<sequence>MSLQQAIYDSLVDAIRGGHIKPGGRVPTEKELAAQFQASRSTVQAAMSRLVHEGVVRRYAGRGTYACRIDDDMLVKVNLDIHNIQSFENEMKVAGDRVTYRLVSFSKVPAPARAAGKLGIEIGEAVLALYRLRFVDDNCIGSELRYFAPNIVLDVPVSALESQGVHSLIEEGLGIEIGRIEAVLRAVSATDAQAHDLGVGPGSPLLVRSHTLFDISDSVILHGESFYVEPFSFRYTASLRERS</sequence>
<dbReference type="SUPFAM" id="SSF46785">
    <property type="entry name" value="Winged helix' DNA-binding domain"/>
    <property type="match status" value="1"/>
</dbReference>
<name>A0ABV6CGA2_9RHOB</name>
<gene>
    <name evidence="5" type="ORF">ACFFIZ_05425</name>
</gene>
<dbReference type="Pfam" id="PF07702">
    <property type="entry name" value="UTRA"/>
    <property type="match status" value="1"/>
</dbReference>
<evidence type="ECO:0000256" key="2">
    <source>
        <dbReference type="ARBA" id="ARBA00023125"/>
    </source>
</evidence>
<dbReference type="CDD" id="cd07377">
    <property type="entry name" value="WHTH_GntR"/>
    <property type="match status" value="1"/>
</dbReference>
<feature type="domain" description="HTH gntR-type" evidence="4">
    <location>
        <begin position="1"/>
        <end position="69"/>
    </location>
</feature>
<protein>
    <submittedName>
        <fullName evidence="5">GntR family transcriptional regulator</fullName>
    </submittedName>
</protein>
<dbReference type="PROSITE" id="PS50949">
    <property type="entry name" value="HTH_GNTR"/>
    <property type="match status" value="1"/>
</dbReference>
<dbReference type="Pfam" id="PF00392">
    <property type="entry name" value="GntR"/>
    <property type="match status" value="1"/>
</dbReference>
<dbReference type="SMART" id="SM00345">
    <property type="entry name" value="HTH_GNTR"/>
    <property type="match status" value="1"/>
</dbReference>
<dbReference type="InterPro" id="IPR036388">
    <property type="entry name" value="WH-like_DNA-bd_sf"/>
</dbReference>
<dbReference type="InterPro" id="IPR028978">
    <property type="entry name" value="Chorismate_lyase_/UTRA_dom_sf"/>
</dbReference>
<dbReference type="EMBL" id="JBHLWQ010000054">
    <property type="protein sequence ID" value="MFC0199769.1"/>
    <property type="molecule type" value="Genomic_DNA"/>
</dbReference>
<evidence type="ECO:0000313" key="5">
    <source>
        <dbReference type="EMBL" id="MFC0199769.1"/>
    </source>
</evidence>
<dbReference type="RefSeq" id="WP_265508264.1">
    <property type="nucleotide sequence ID" value="NZ_JAOTBE010000066.1"/>
</dbReference>
<dbReference type="InterPro" id="IPR000524">
    <property type="entry name" value="Tscrpt_reg_HTH_GntR"/>
</dbReference>
<reference evidence="5 6" key="1">
    <citation type="submission" date="2024-09" db="EMBL/GenBank/DDBJ databases">
        <authorList>
            <person name="Sun Q."/>
            <person name="Mori K."/>
        </authorList>
    </citation>
    <scope>NUCLEOTIDE SEQUENCE [LARGE SCALE GENOMIC DNA]</scope>
    <source>
        <strain evidence="5 6">CCM 7904</strain>
    </source>
</reference>
<keyword evidence="3" id="KW-0804">Transcription</keyword>
<dbReference type="Proteomes" id="UP001589795">
    <property type="component" value="Unassembled WGS sequence"/>
</dbReference>
<evidence type="ECO:0000256" key="1">
    <source>
        <dbReference type="ARBA" id="ARBA00023015"/>
    </source>
</evidence>
<dbReference type="PANTHER" id="PTHR44846">
    <property type="entry name" value="MANNOSYL-D-GLYCERATE TRANSPORT/METABOLISM SYSTEM REPRESSOR MNGR-RELATED"/>
    <property type="match status" value="1"/>
</dbReference>
<evidence type="ECO:0000256" key="3">
    <source>
        <dbReference type="ARBA" id="ARBA00023163"/>
    </source>
</evidence>
<keyword evidence="6" id="KW-1185">Reference proteome</keyword>
<dbReference type="PANTHER" id="PTHR44846:SF17">
    <property type="entry name" value="GNTR-FAMILY TRANSCRIPTIONAL REGULATOR"/>
    <property type="match status" value="1"/>
</dbReference>
<dbReference type="SUPFAM" id="SSF64288">
    <property type="entry name" value="Chorismate lyase-like"/>
    <property type="match status" value="1"/>
</dbReference>
<keyword evidence="1" id="KW-0805">Transcription regulation</keyword>
<evidence type="ECO:0000313" key="6">
    <source>
        <dbReference type="Proteomes" id="UP001589795"/>
    </source>
</evidence>
<dbReference type="Gene3D" id="1.10.10.10">
    <property type="entry name" value="Winged helix-like DNA-binding domain superfamily/Winged helix DNA-binding domain"/>
    <property type="match status" value="1"/>
</dbReference>
<dbReference type="Gene3D" id="3.40.1410.10">
    <property type="entry name" value="Chorismate lyase-like"/>
    <property type="match status" value="1"/>
</dbReference>
<keyword evidence="2" id="KW-0238">DNA-binding</keyword>
<evidence type="ECO:0000259" key="4">
    <source>
        <dbReference type="PROSITE" id="PS50949"/>
    </source>
</evidence>
<dbReference type="InterPro" id="IPR011663">
    <property type="entry name" value="UTRA"/>
</dbReference>
<dbReference type="SMART" id="SM00866">
    <property type="entry name" value="UTRA"/>
    <property type="match status" value="1"/>
</dbReference>
<dbReference type="InterPro" id="IPR050679">
    <property type="entry name" value="Bact_HTH_transcr_reg"/>
</dbReference>
<organism evidence="5 6">
    <name type="scientific">Paracoccus rhizosphaerae</name>
    <dbReference type="NCBI Taxonomy" id="1133347"/>
    <lineage>
        <taxon>Bacteria</taxon>
        <taxon>Pseudomonadati</taxon>
        <taxon>Pseudomonadota</taxon>
        <taxon>Alphaproteobacteria</taxon>
        <taxon>Rhodobacterales</taxon>
        <taxon>Paracoccaceae</taxon>
        <taxon>Paracoccus</taxon>
    </lineage>
</organism>
<proteinExistence type="predicted"/>
<accession>A0ABV6CGA2</accession>
<dbReference type="PRINTS" id="PR00035">
    <property type="entry name" value="HTHGNTR"/>
</dbReference>
<comment type="caution">
    <text evidence="5">The sequence shown here is derived from an EMBL/GenBank/DDBJ whole genome shotgun (WGS) entry which is preliminary data.</text>
</comment>
<dbReference type="InterPro" id="IPR036390">
    <property type="entry name" value="WH_DNA-bd_sf"/>
</dbReference>